<feature type="domain" description="Aminotransferase-like plant mobile" evidence="2">
    <location>
        <begin position="60"/>
        <end position="251"/>
    </location>
</feature>
<keyword evidence="3" id="KW-1185">Reference proteome</keyword>
<dbReference type="InterPro" id="IPR044824">
    <property type="entry name" value="MAIN-like"/>
</dbReference>
<accession>A0AAJ6TEK3</accession>
<dbReference type="AlphaFoldDB" id="A0AAJ6TEK3"/>
<dbReference type="Proteomes" id="UP000694918">
    <property type="component" value="Unplaced"/>
</dbReference>
<name>A0AAJ6TEK3_POPEU</name>
<protein>
    <submittedName>
        <fullName evidence="4">Uncharacterized protein LOC105114456</fullName>
    </submittedName>
</protein>
<gene>
    <name evidence="4" type="primary">LOC105114456</name>
</gene>
<evidence type="ECO:0000259" key="2">
    <source>
        <dbReference type="Pfam" id="PF10536"/>
    </source>
</evidence>
<dbReference type="PANTHER" id="PTHR46033">
    <property type="entry name" value="PROTEIN MAIN-LIKE 2"/>
    <property type="match status" value="1"/>
</dbReference>
<proteinExistence type="predicted"/>
<organism evidence="3 4">
    <name type="scientific">Populus euphratica</name>
    <name type="common">Euphrates poplar</name>
    <dbReference type="NCBI Taxonomy" id="75702"/>
    <lineage>
        <taxon>Eukaryota</taxon>
        <taxon>Viridiplantae</taxon>
        <taxon>Streptophyta</taxon>
        <taxon>Embryophyta</taxon>
        <taxon>Tracheophyta</taxon>
        <taxon>Spermatophyta</taxon>
        <taxon>Magnoliopsida</taxon>
        <taxon>eudicotyledons</taxon>
        <taxon>Gunneridae</taxon>
        <taxon>Pentapetalae</taxon>
        <taxon>rosids</taxon>
        <taxon>fabids</taxon>
        <taxon>Malpighiales</taxon>
        <taxon>Salicaceae</taxon>
        <taxon>Saliceae</taxon>
        <taxon>Populus</taxon>
    </lineage>
</organism>
<dbReference type="PANTHER" id="PTHR46033:SF77">
    <property type="entry name" value="SERINE_THREONINE-PROTEIN PHOSPHATASE 7 LONG FORM HOMOLOG"/>
    <property type="match status" value="1"/>
</dbReference>
<dbReference type="Pfam" id="PF10536">
    <property type="entry name" value="PMD"/>
    <property type="match status" value="1"/>
</dbReference>
<dbReference type="KEGG" id="peu:105114456"/>
<evidence type="ECO:0000313" key="4">
    <source>
        <dbReference type="RefSeq" id="XP_011009306.1"/>
    </source>
</evidence>
<dbReference type="InterPro" id="IPR019557">
    <property type="entry name" value="AminoTfrase-like_pln_mobile"/>
</dbReference>
<dbReference type="RefSeq" id="XP_011009306.1">
    <property type="nucleotide sequence ID" value="XM_011011004.1"/>
</dbReference>
<sequence>MEEPDLPSDSISPLPPETSQRNNFPLKVSSISWTRPQENWITWVSRMQSKYQAAWKKSAIITLEDVIVLGGYSVLGSPVSCSVENREWKVIEEKLMDARKEVVRSRARKACRLSWMKMFNNGGSEIEHEAFLALWLSRLVFQNSSHVIRKEVFPIAIRLARGNPIALAPAVLASIFRDLSQLKRAIVAGNVESRLERFSPSQLVQLWARERFPILQPRPDVLNLGGPRSARWDKATISKVENVRLALDSAAEGFLCGHMPKICGIGVSPSFIEKTKSW</sequence>
<evidence type="ECO:0000313" key="3">
    <source>
        <dbReference type="Proteomes" id="UP000694918"/>
    </source>
</evidence>
<feature type="region of interest" description="Disordered" evidence="1">
    <location>
        <begin position="1"/>
        <end position="23"/>
    </location>
</feature>
<dbReference type="GeneID" id="105114456"/>
<dbReference type="GO" id="GO:0010073">
    <property type="term" value="P:meristem maintenance"/>
    <property type="evidence" value="ECO:0007669"/>
    <property type="project" value="InterPro"/>
</dbReference>
<reference evidence="4" key="1">
    <citation type="submission" date="2025-08" db="UniProtKB">
        <authorList>
            <consortium name="RefSeq"/>
        </authorList>
    </citation>
    <scope>IDENTIFICATION</scope>
</reference>
<evidence type="ECO:0000256" key="1">
    <source>
        <dbReference type="SAM" id="MobiDB-lite"/>
    </source>
</evidence>